<feature type="region of interest" description="Disordered" evidence="1">
    <location>
        <begin position="256"/>
        <end position="275"/>
    </location>
</feature>
<dbReference type="AlphaFoldDB" id="W7EQY1"/>
<proteinExistence type="predicted"/>
<name>W7EQY1_BIPV3</name>
<evidence type="ECO:0000313" key="2">
    <source>
        <dbReference type="EMBL" id="EUN30471.1"/>
    </source>
</evidence>
<feature type="compositionally biased region" description="Low complexity" evidence="1">
    <location>
        <begin position="314"/>
        <end position="325"/>
    </location>
</feature>
<dbReference type="GeneID" id="26251272"/>
<sequence length="395" mass="40929">MCFVPGGSRVPAQQLVVTLNGRVAIDTLHAVADGGSTCFGESAELSKEKSDLTMRQDHGGGPETEALNDAAKGTSVTGRAEAFGWRKWRVRGRMGSVCAQAYWTEGAKECLHLRPIVQYVSLGQVAAKAALRHGDADETRAEPMEAGTRFYVLGRRAQKTRQARGGASVGGEIGKKALRRRNGLYGLHGKRVPAQITAGLAGSGCLGGGTNFHAAGQWKSGGSRGESAVGCAPGFFAACGTVIWLGAEMPARPPMRVERTGNVRPGRDRDTKGRLWERRRLATAWAAGDDADTDTDADGHGQHGGADGDDDDAAAAAAGADASDAPPLVMGTCSVERNIVTVVAGSAGRQAAATGGGGLLRWPRLITSHPVHPLPPPQASEWVDGQGDAQNAAGG</sequence>
<dbReference type="RefSeq" id="XP_014559988.1">
    <property type="nucleotide sequence ID" value="XM_014704502.1"/>
</dbReference>
<dbReference type="OrthoDB" id="10426749at2759"/>
<evidence type="ECO:0000256" key="1">
    <source>
        <dbReference type="SAM" id="MobiDB-lite"/>
    </source>
</evidence>
<protein>
    <submittedName>
        <fullName evidence="2">Uncharacterized protein</fullName>
    </submittedName>
</protein>
<feature type="region of interest" description="Disordered" evidence="1">
    <location>
        <begin position="369"/>
        <end position="395"/>
    </location>
</feature>
<evidence type="ECO:0000313" key="3">
    <source>
        <dbReference type="Proteomes" id="UP000054337"/>
    </source>
</evidence>
<feature type="region of interest" description="Disordered" evidence="1">
    <location>
        <begin position="287"/>
        <end position="327"/>
    </location>
</feature>
<feature type="compositionally biased region" description="Basic and acidic residues" evidence="1">
    <location>
        <begin position="49"/>
        <end position="60"/>
    </location>
</feature>
<dbReference type="Proteomes" id="UP000054337">
    <property type="component" value="Unassembled WGS sequence"/>
</dbReference>
<accession>W7EQY1</accession>
<gene>
    <name evidence="2" type="ORF">COCVIDRAFT_13140</name>
</gene>
<reference evidence="2 3" key="1">
    <citation type="journal article" date="2013" name="PLoS Genet.">
        <title>Comparative genome structure, secondary metabolite, and effector coding capacity across Cochliobolus pathogens.</title>
        <authorList>
            <person name="Condon B.J."/>
            <person name="Leng Y."/>
            <person name="Wu D."/>
            <person name="Bushley K.E."/>
            <person name="Ohm R.A."/>
            <person name="Otillar R."/>
            <person name="Martin J."/>
            <person name="Schackwitz W."/>
            <person name="Grimwood J."/>
            <person name="MohdZainudin N."/>
            <person name="Xue C."/>
            <person name="Wang R."/>
            <person name="Manning V.A."/>
            <person name="Dhillon B."/>
            <person name="Tu Z.J."/>
            <person name="Steffenson B.J."/>
            <person name="Salamov A."/>
            <person name="Sun H."/>
            <person name="Lowry S."/>
            <person name="LaButti K."/>
            <person name="Han J."/>
            <person name="Copeland A."/>
            <person name="Lindquist E."/>
            <person name="Barry K."/>
            <person name="Schmutz J."/>
            <person name="Baker S.E."/>
            <person name="Ciuffetti L.M."/>
            <person name="Grigoriev I.V."/>
            <person name="Zhong S."/>
            <person name="Turgeon B.G."/>
        </authorList>
    </citation>
    <scope>NUCLEOTIDE SEQUENCE [LARGE SCALE GENOMIC DNA]</scope>
    <source>
        <strain evidence="2 3">FI3</strain>
    </source>
</reference>
<dbReference type="EMBL" id="KI968705">
    <property type="protein sequence ID" value="EUN30471.1"/>
    <property type="molecule type" value="Genomic_DNA"/>
</dbReference>
<organism evidence="2 3">
    <name type="scientific">Bipolaris victoriae (strain FI3)</name>
    <name type="common">Victoria blight of oats agent</name>
    <name type="synonym">Cochliobolus victoriae</name>
    <dbReference type="NCBI Taxonomy" id="930091"/>
    <lineage>
        <taxon>Eukaryota</taxon>
        <taxon>Fungi</taxon>
        <taxon>Dikarya</taxon>
        <taxon>Ascomycota</taxon>
        <taxon>Pezizomycotina</taxon>
        <taxon>Dothideomycetes</taxon>
        <taxon>Pleosporomycetidae</taxon>
        <taxon>Pleosporales</taxon>
        <taxon>Pleosporineae</taxon>
        <taxon>Pleosporaceae</taxon>
        <taxon>Bipolaris</taxon>
    </lineage>
</organism>
<feature type="region of interest" description="Disordered" evidence="1">
    <location>
        <begin position="49"/>
        <end position="68"/>
    </location>
</feature>
<feature type="compositionally biased region" description="Low complexity" evidence="1">
    <location>
        <begin position="384"/>
        <end position="395"/>
    </location>
</feature>
<dbReference type="HOGENOM" id="CLU_698265_0_0_1"/>
<keyword evidence="3" id="KW-1185">Reference proteome</keyword>